<proteinExistence type="inferred from homology"/>
<comment type="function">
    <text evidence="8">Membrane-associated protein that warps the membrane surface to access and bind aromatic isoprenes with high specificity, including ubiquinone (CoQ) isoprene intermediates and presents them directly to Coq7, therefore facilitating the Coq7-mediated hydroxylase step. Participates in the biosynthesis of coenzyme Q, also named ubiquinone, an essential lipid-soluble electron transporter for aerobic cellular respiration.</text>
</comment>
<dbReference type="FunFam" id="1.10.357.10:FF:000004">
    <property type="entry name" value="Ubiquinone biosynthesis protein COQ9, mitochondrial"/>
    <property type="match status" value="1"/>
</dbReference>
<evidence type="ECO:0000256" key="5">
    <source>
        <dbReference type="ARBA" id="ARBA00022946"/>
    </source>
</evidence>
<evidence type="ECO:0000259" key="10">
    <source>
        <dbReference type="Pfam" id="PF08511"/>
    </source>
</evidence>
<feature type="compositionally biased region" description="Basic and acidic residues" evidence="9">
    <location>
        <begin position="83"/>
        <end position="110"/>
    </location>
</feature>
<dbReference type="Pfam" id="PF21392">
    <property type="entry name" value="COQ9_N"/>
    <property type="match status" value="1"/>
</dbReference>
<evidence type="ECO:0000256" key="6">
    <source>
        <dbReference type="ARBA" id="ARBA00023121"/>
    </source>
</evidence>
<organism evidence="12 13">
    <name type="scientific">Glossina brevipalpis</name>
    <dbReference type="NCBI Taxonomy" id="37001"/>
    <lineage>
        <taxon>Eukaryota</taxon>
        <taxon>Metazoa</taxon>
        <taxon>Ecdysozoa</taxon>
        <taxon>Arthropoda</taxon>
        <taxon>Hexapoda</taxon>
        <taxon>Insecta</taxon>
        <taxon>Pterygota</taxon>
        <taxon>Neoptera</taxon>
        <taxon>Endopterygota</taxon>
        <taxon>Diptera</taxon>
        <taxon>Brachycera</taxon>
        <taxon>Muscomorpha</taxon>
        <taxon>Hippoboscoidea</taxon>
        <taxon>Glossinidae</taxon>
        <taxon>Glossina</taxon>
    </lineage>
</organism>
<evidence type="ECO:0000313" key="13">
    <source>
        <dbReference type="Proteomes" id="UP000091820"/>
    </source>
</evidence>
<dbReference type="GO" id="GO:0006744">
    <property type="term" value="P:ubiquinone biosynthetic process"/>
    <property type="evidence" value="ECO:0007669"/>
    <property type="project" value="UniProtKB-UniRule"/>
</dbReference>
<dbReference type="GO" id="GO:0005743">
    <property type="term" value="C:mitochondrial inner membrane"/>
    <property type="evidence" value="ECO:0007669"/>
    <property type="project" value="TreeGrafter"/>
</dbReference>
<protein>
    <recommendedName>
        <fullName evidence="8">Ubiquinone biosynthesis protein</fullName>
    </recommendedName>
</protein>
<keyword evidence="6 8" id="KW-0446">Lipid-binding</keyword>
<keyword evidence="5" id="KW-0809">Transit peptide</keyword>
<evidence type="ECO:0000256" key="4">
    <source>
        <dbReference type="ARBA" id="ARBA00022688"/>
    </source>
</evidence>
<dbReference type="InterPro" id="IPR012762">
    <property type="entry name" value="Ubiq_biosynth_COQ9"/>
</dbReference>
<dbReference type="NCBIfam" id="TIGR02396">
    <property type="entry name" value="diverge_rpsU"/>
    <property type="match status" value="1"/>
</dbReference>
<dbReference type="Pfam" id="PF08511">
    <property type="entry name" value="COQ9"/>
    <property type="match status" value="1"/>
</dbReference>
<dbReference type="InterPro" id="IPR013718">
    <property type="entry name" value="COQ9_C"/>
</dbReference>
<comment type="pathway">
    <text evidence="2 8">Cofactor biosynthesis; ubiquinone biosynthesis.</text>
</comment>
<keyword evidence="7 8" id="KW-0496">Mitochondrion</keyword>
<dbReference type="AlphaFoldDB" id="A0A1A9WI49"/>
<dbReference type="Proteomes" id="UP000091820">
    <property type="component" value="Unassembled WGS sequence"/>
</dbReference>
<keyword evidence="13" id="KW-1185">Reference proteome</keyword>
<evidence type="ECO:0000256" key="7">
    <source>
        <dbReference type="ARBA" id="ARBA00023128"/>
    </source>
</evidence>
<dbReference type="InterPro" id="IPR048674">
    <property type="entry name" value="COQ9_HTH"/>
</dbReference>
<sequence length="338" mass="38573">MANLSSLCKFIQLPKLVNNKTGINFRTIYRSLSSSINQSTYVNIPPADCKVRYTTKVTLQIQAQASHHRHLCSKNTNDPVKPGLDEFREREEKKEEEFEQREREKARAASDDTNDAKINAIRMKILEAALPHVPTSGWTRETIMLGAEEMGFPGVAHGMFPEGGFALVSYFIGKCNAELLKQMKTETDNGRKAIHDPIEFLVDFVRIRLEMILPYKSQWPQAIALIALPQNAATSLAQLLTLVDDICYYSGDRSVDIEWYTRRIGLATVMKMTELYMLRDKSPQHINTWEFLENRLNEFSQLQTILSQTEDVTKTFQNSLNSAFITARNMLGLGYNRP</sequence>
<dbReference type="VEuPathDB" id="VectorBase:GBRI020660"/>
<evidence type="ECO:0000256" key="3">
    <source>
        <dbReference type="ARBA" id="ARBA00010766"/>
    </source>
</evidence>
<dbReference type="STRING" id="37001.A0A1A9WI49"/>
<comment type="subcellular location">
    <subcellularLocation>
        <location evidence="1 8">Mitochondrion</location>
    </subcellularLocation>
</comment>
<dbReference type="PANTHER" id="PTHR21427">
    <property type="entry name" value="UBIQUINONE BIOSYNTHESIS PROTEIN COQ9, MITOCHONDRIAL"/>
    <property type="match status" value="1"/>
</dbReference>
<evidence type="ECO:0000313" key="12">
    <source>
        <dbReference type="EnsemblMetazoa" id="GBRI020660-PA"/>
    </source>
</evidence>
<dbReference type="UniPathway" id="UPA00232"/>
<dbReference type="Gene3D" id="1.10.357.10">
    <property type="entry name" value="Tetracycline Repressor, domain 2"/>
    <property type="match status" value="1"/>
</dbReference>
<comment type="similarity">
    <text evidence="3 8">Belongs to the COQ9 family.</text>
</comment>
<evidence type="ECO:0000259" key="11">
    <source>
        <dbReference type="Pfam" id="PF21392"/>
    </source>
</evidence>
<evidence type="ECO:0000256" key="1">
    <source>
        <dbReference type="ARBA" id="ARBA00004173"/>
    </source>
</evidence>
<keyword evidence="4 8" id="KW-0831">Ubiquinone biosynthesis</keyword>
<dbReference type="EnsemblMetazoa" id="GBRI020660-RA">
    <property type="protein sequence ID" value="GBRI020660-PA"/>
    <property type="gene ID" value="GBRI020660"/>
</dbReference>
<reference evidence="13" key="1">
    <citation type="submission" date="2014-03" db="EMBL/GenBank/DDBJ databases">
        <authorList>
            <person name="Aksoy S."/>
            <person name="Warren W."/>
            <person name="Wilson R.K."/>
        </authorList>
    </citation>
    <scope>NUCLEOTIDE SEQUENCE [LARGE SCALE GENOMIC DNA]</scope>
    <source>
        <strain evidence="13">IAEA</strain>
    </source>
</reference>
<accession>A0A1A9WI49</accession>
<evidence type="ECO:0000256" key="2">
    <source>
        <dbReference type="ARBA" id="ARBA00004749"/>
    </source>
</evidence>
<name>A0A1A9WI49_9MUSC</name>
<evidence type="ECO:0000256" key="9">
    <source>
        <dbReference type="SAM" id="MobiDB-lite"/>
    </source>
</evidence>
<feature type="region of interest" description="Disordered" evidence="9">
    <location>
        <begin position="70"/>
        <end position="112"/>
    </location>
</feature>
<evidence type="ECO:0000256" key="8">
    <source>
        <dbReference type="RuleBase" id="RU366063"/>
    </source>
</evidence>
<feature type="domain" description="Ubiquinone biosynthesis protein COQ9 HTH" evidence="11">
    <location>
        <begin position="121"/>
        <end position="148"/>
    </location>
</feature>
<dbReference type="GO" id="GO:0008289">
    <property type="term" value="F:lipid binding"/>
    <property type="evidence" value="ECO:0007669"/>
    <property type="project" value="UniProtKB-UniRule"/>
</dbReference>
<dbReference type="PANTHER" id="PTHR21427:SF19">
    <property type="entry name" value="UBIQUINONE BIOSYNTHESIS PROTEIN COQ9, MITOCHONDRIAL"/>
    <property type="match status" value="1"/>
</dbReference>
<reference evidence="12" key="2">
    <citation type="submission" date="2020-05" db="UniProtKB">
        <authorList>
            <consortium name="EnsemblMetazoa"/>
        </authorList>
    </citation>
    <scope>IDENTIFICATION</scope>
    <source>
        <strain evidence="12">IAEA</strain>
    </source>
</reference>
<feature type="domain" description="COQ9 C-terminal" evidence="10">
    <location>
        <begin position="233"/>
        <end position="302"/>
    </location>
</feature>